<name>A0A165X3Y8_9AGAM</name>
<gene>
    <name evidence="1" type="ORF">SISSUDRAFT_654675</name>
</gene>
<dbReference type="OrthoDB" id="3221235at2759"/>
<dbReference type="InterPro" id="IPR036047">
    <property type="entry name" value="F-box-like_dom_sf"/>
</dbReference>
<dbReference type="Proteomes" id="UP000076798">
    <property type="component" value="Unassembled WGS sequence"/>
</dbReference>
<dbReference type="AlphaFoldDB" id="A0A165X3Y8"/>
<proteinExistence type="predicted"/>
<evidence type="ECO:0000313" key="2">
    <source>
        <dbReference type="Proteomes" id="UP000076798"/>
    </source>
</evidence>
<organism evidence="1 2">
    <name type="scientific">Sistotremastrum suecicum HHB10207 ss-3</name>
    <dbReference type="NCBI Taxonomy" id="1314776"/>
    <lineage>
        <taxon>Eukaryota</taxon>
        <taxon>Fungi</taxon>
        <taxon>Dikarya</taxon>
        <taxon>Basidiomycota</taxon>
        <taxon>Agaricomycotina</taxon>
        <taxon>Agaricomycetes</taxon>
        <taxon>Sistotremastrales</taxon>
        <taxon>Sistotremastraceae</taxon>
        <taxon>Sistotremastrum</taxon>
    </lineage>
</organism>
<dbReference type="EMBL" id="KV428457">
    <property type="protein sequence ID" value="KZT31800.1"/>
    <property type="molecule type" value="Genomic_DNA"/>
</dbReference>
<dbReference type="SUPFAM" id="SSF81383">
    <property type="entry name" value="F-box domain"/>
    <property type="match status" value="1"/>
</dbReference>
<sequence>MSALQASPGSDDLCSNHMSLLADACAEFETRVASILNHHTEGLQPSGTNVAAFEDSEFLPRRLKVVGGVDSLTALERTDQKIASSIQAVKWRYNQKAPATRLANELIAEILQYCRVPQILRFARSVETPGAFSVCKRWRDVAITTPSLWTQVILPMHPKLSPPLVERSGNRLLDVYLTNRGRCEEGSLRTSLGIPLRQMASRIHRLSIHWREDGIGSQTLNQFLEKYIIEERPEEFSQLRSLEIRDWEIEDPWPKNTVSISTPLLSRLTLAGFIRTKPFVSPEKLVDLTIESCNMNSAEILGLLSYYSNLKRCNIYNEYPNFDDTARPMTKVFLHQLRNLSLDSLCVSEMDHFLQYLEWPDDAEIDVYVTKDQDDDALFADLLGPWMSHYSGLER</sequence>
<protein>
    <submittedName>
        <fullName evidence="1">Uncharacterized protein</fullName>
    </submittedName>
</protein>
<dbReference type="Gene3D" id="1.20.1280.50">
    <property type="match status" value="1"/>
</dbReference>
<accession>A0A165X3Y8</accession>
<reference evidence="1 2" key="1">
    <citation type="journal article" date="2016" name="Mol. Biol. Evol.">
        <title>Comparative Genomics of Early-Diverging Mushroom-Forming Fungi Provides Insights into the Origins of Lignocellulose Decay Capabilities.</title>
        <authorList>
            <person name="Nagy L.G."/>
            <person name="Riley R."/>
            <person name="Tritt A."/>
            <person name="Adam C."/>
            <person name="Daum C."/>
            <person name="Floudas D."/>
            <person name="Sun H."/>
            <person name="Yadav J.S."/>
            <person name="Pangilinan J."/>
            <person name="Larsson K.H."/>
            <person name="Matsuura K."/>
            <person name="Barry K."/>
            <person name="Labutti K."/>
            <person name="Kuo R."/>
            <person name="Ohm R.A."/>
            <person name="Bhattacharya S.S."/>
            <person name="Shirouzu T."/>
            <person name="Yoshinaga Y."/>
            <person name="Martin F.M."/>
            <person name="Grigoriev I.V."/>
            <person name="Hibbett D.S."/>
        </authorList>
    </citation>
    <scope>NUCLEOTIDE SEQUENCE [LARGE SCALE GENOMIC DNA]</scope>
    <source>
        <strain evidence="1 2">HHB10207 ss-3</strain>
    </source>
</reference>
<evidence type="ECO:0000313" key="1">
    <source>
        <dbReference type="EMBL" id="KZT31800.1"/>
    </source>
</evidence>
<keyword evidence="2" id="KW-1185">Reference proteome</keyword>